<keyword evidence="3" id="KW-1185">Reference proteome</keyword>
<evidence type="ECO:0000256" key="1">
    <source>
        <dbReference type="SAM" id="SignalP"/>
    </source>
</evidence>
<dbReference type="KEGG" id="pstg:E8M01_22480"/>
<sequence>MTKPLVAFVLTTATILGVAAFGTLPVRAQAAPPAAAPAAAPVASTLPGGASSLQETYQDWQVACLQQGAGKRCALSQQQADPQSRQRVLAIELTTVADKAEGVLVLPFGLALDKGVTLQIDDGPVGQPLRFRTCLPAGCLVPLSFDARAVATLRRGTAIKAKVTTDDGRETTFSISLKGLAPALDRTAVLLR</sequence>
<reference evidence="2 3" key="1">
    <citation type="submission" date="2019-04" db="EMBL/GenBank/DDBJ databases">
        <title>Phreatobacter aquaticus sp. nov.</title>
        <authorList>
            <person name="Choi A."/>
        </authorList>
    </citation>
    <scope>NUCLEOTIDE SEQUENCE [LARGE SCALE GENOMIC DNA]</scope>
    <source>
        <strain evidence="2 3">KCTC 52518</strain>
    </source>
</reference>
<accession>A0A4D7BFT1</accession>
<feature type="chain" id="PRO_5020830070" evidence="1">
    <location>
        <begin position="31"/>
        <end position="192"/>
    </location>
</feature>
<dbReference type="InterPro" id="IPR010642">
    <property type="entry name" value="Invasion_prot_B"/>
</dbReference>
<dbReference type="RefSeq" id="WP_136962201.1">
    <property type="nucleotide sequence ID" value="NZ_CP039690.1"/>
</dbReference>
<evidence type="ECO:0000313" key="3">
    <source>
        <dbReference type="Proteomes" id="UP000298781"/>
    </source>
</evidence>
<organism evidence="2 3">
    <name type="scientific">Phreatobacter stygius</name>
    <dbReference type="NCBI Taxonomy" id="1940610"/>
    <lineage>
        <taxon>Bacteria</taxon>
        <taxon>Pseudomonadati</taxon>
        <taxon>Pseudomonadota</taxon>
        <taxon>Alphaproteobacteria</taxon>
        <taxon>Hyphomicrobiales</taxon>
        <taxon>Phreatobacteraceae</taxon>
        <taxon>Phreatobacter</taxon>
    </lineage>
</organism>
<dbReference type="Pfam" id="PF06776">
    <property type="entry name" value="IalB"/>
    <property type="match status" value="1"/>
</dbReference>
<name>A0A4D7BFT1_9HYPH</name>
<dbReference type="EMBL" id="CP039690">
    <property type="protein sequence ID" value="QCI66762.1"/>
    <property type="molecule type" value="Genomic_DNA"/>
</dbReference>
<dbReference type="InterPro" id="IPR038696">
    <property type="entry name" value="IalB_sf"/>
</dbReference>
<gene>
    <name evidence="2" type="ORF">E8M01_22480</name>
</gene>
<proteinExistence type="predicted"/>
<protein>
    <submittedName>
        <fullName evidence="2">Invasion associated locus B family protein</fullName>
    </submittedName>
</protein>
<keyword evidence="1" id="KW-0732">Signal</keyword>
<dbReference type="Proteomes" id="UP000298781">
    <property type="component" value="Chromosome"/>
</dbReference>
<dbReference type="Gene3D" id="2.60.40.1880">
    <property type="entry name" value="Invasion associated locus B (IalB) protein"/>
    <property type="match status" value="1"/>
</dbReference>
<evidence type="ECO:0000313" key="2">
    <source>
        <dbReference type="EMBL" id="QCI66762.1"/>
    </source>
</evidence>
<dbReference type="AlphaFoldDB" id="A0A4D7BFT1"/>
<feature type="signal peptide" evidence="1">
    <location>
        <begin position="1"/>
        <end position="30"/>
    </location>
</feature>
<dbReference type="OrthoDB" id="9814802at2"/>